<evidence type="ECO:0008006" key="3">
    <source>
        <dbReference type="Google" id="ProtNLM"/>
    </source>
</evidence>
<protein>
    <recommendedName>
        <fullName evidence="3">GIY-YIG nuclease family protein</fullName>
    </recommendedName>
</protein>
<gene>
    <name evidence="1" type="ORF">XarjCFBP7645_09345</name>
</gene>
<organism evidence="1 2">
    <name type="scientific">Xanthomonas arboricola</name>
    <dbReference type="NCBI Taxonomy" id="56448"/>
    <lineage>
        <taxon>Bacteria</taxon>
        <taxon>Pseudomonadati</taxon>
        <taxon>Pseudomonadota</taxon>
        <taxon>Gammaproteobacteria</taxon>
        <taxon>Lysobacterales</taxon>
        <taxon>Lysobacteraceae</taxon>
        <taxon>Xanthomonas</taxon>
    </lineage>
</organism>
<comment type="caution">
    <text evidence="1">The sequence shown here is derived from an EMBL/GenBank/DDBJ whole genome shotgun (WGS) entry which is preliminary data.</text>
</comment>
<reference evidence="1 2" key="1">
    <citation type="submission" date="2016-08" db="EMBL/GenBank/DDBJ databases">
        <title>Evolution of the type three secretion system and type three effector repertoires in Xanthomonas.</title>
        <authorList>
            <person name="Merda D."/>
            <person name="Briand M."/>
            <person name="Bosis E."/>
            <person name="Rousseau C."/>
            <person name="Portier P."/>
            <person name="Jacques M.-A."/>
            <person name="Fischer-Le Saux M."/>
        </authorList>
    </citation>
    <scope>NUCLEOTIDE SEQUENCE [LARGE SCALE GENOMIC DNA]</scope>
    <source>
        <strain evidence="1 2">CFBP 7645</strain>
    </source>
</reference>
<sequence length="150" mass="17579">MSMINMRRELRLITHSIHALFVYAACTEDGYVKVGISRTPFDRIYDIHCNSPSPVRAAQWVWVGSKQWAMRIEKMVCSEWTHRRTRGEWYWFDYANPTDKQEFHDTLSAVVEVVTKKRPEWNRLGPQKVQELILAGNKVAQQKKDQARGA</sequence>
<dbReference type="RefSeq" id="WP_104537275.1">
    <property type="nucleotide sequence ID" value="NZ_MIGY01000002.1"/>
</dbReference>
<evidence type="ECO:0000313" key="2">
    <source>
        <dbReference type="Proteomes" id="UP000239204"/>
    </source>
</evidence>
<accession>A0A2S7ADH8</accession>
<name>A0A2S7ADH8_9XANT</name>
<proteinExistence type="predicted"/>
<evidence type="ECO:0000313" key="1">
    <source>
        <dbReference type="EMBL" id="PPU07798.1"/>
    </source>
</evidence>
<dbReference type="Proteomes" id="UP000239204">
    <property type="component" value="Unassembled WGS sequence"/>
</dbReference>
<dbReference type="AlphaFoldDB" id="A0A2S7ADH8"/>
<dbReference type="EMBL" id="MIGY01000002">
    <property type="protein sequence ID" value="PPU07798.1"/>
    <property type="molecule type" value="Genomic_DNA"/>
</dbReference>
<dbReference type="Pfam" id="PF13455">
    <property type="entry name" value="MUG113"/>
    <property type="match status" value="1"/>
</dbReference>